<dbReference type="Pfam" id="PF09371">
    <property type="entry name" value="Tex_N"/>
    <property type="match status" value="1"/>
</dbReference>
<dbReference type="Pfam" id="PF22706">
    <property type="entry name" value="Tex_central_region"/>
    <property type="match status" value="1"/>
</dbReference>
<keyword evidence="5" id="KW-1185">Reference proteome</keyword>
<dbReference type="InterPro" id="IPR018974">
    <property type="entry name" value="Tex-like_N"/>
</dbReference>
<dbReference type="STRING" id="13249.T1HA85"/>
<dbReference type="AlphaFoldDB" id="T1HA85"/>
<feature type="domain" description="Tex-like protein N-terminal" evidence="1">
    <location>
        <begin position="79"/>
        <end position="150"/>
    </location>
</feature>
<evidence type="ECO:0000259" key="3">
    <source>
        <dbReference type="Pfam" id="PF22706"/>
    </source>
</evidence>
<dbReference type="InterPro" id="IPR055179">
    <property type="entry name" value="Tex-like_central_region"/>
</dbReference>
<evidence type="ECO:0008006" key="6">
    <source>
        <dbReference type="Google" id="ProtNLM"/>
    </source>
</evidence>
<reference evidence="4" key="1">
    <citation type="submission" date="2015-05" db="UniProtKB">
        <authorList>
            <consortium name="EnsemblMetazoa"/>
        </authorList>
    </citation>
    <scope>IDENTIFICATION</scope>
</reference>
<dbReference type="EMBL" id="ACPB03011492">
    <property type="status" value="NOT_ANNOTATED_CDS"/>
    <property type="molecule type" value="Genomic_DNA"/>
</dbReference>
<dbReference type="Pfam" id="PF16921">
    <property type="entry name" value="Tex_YqgF"/>
    <property type="match status" value="1"/>
</dbReference>
<dbReference type="SUPFAM" id="SSF158832">
    <property type="entry name" value="Tex N-terminal region-like"/>
    <property type="match status" value="1"/>
</dbReference>
<organism evidence="4 5">
    <name type="scientific">Rhodnius prolixus</name>
    <name type="common">Triatomid bug</name>
    <dbReference type="NCBI Taxonomy" id="13249"/>
    <lineage>
        <taxon>Eukaryota</taxon>
        <taxon>Metazoa</taxon>
        <taxon>Ecdysozoa</taxon>
        <taxon>Arthropoda</taxon>
        <taxon>Hexapoda</taxon>
        <taxon>Insecta</taxon>
        <taxon>Pterygota</taxon>
        <taxon>Neoptera</taxon>
        <taxon>Paraneoptera</taxon>
        <taxon>Hemiptera</taxon>
        <taxon>Heteroptera</taxon>
        <taxon>Panheteroptera</taxon>
        <taxon>Cimicomorpha</taxon>
        <taxon>Reduviidae</taxon>
        <taxon>Triatominae</taxon>
        <taxon>Rhodnius</taxon>
    </lineage>
</organism>
<feature type="domain" description="Tex protein YqgF-like" evidence="2">
    <location>
        <begin position="406"/>
        <end position="440"/>
    </location>
</feature>
<dbReference type="Gene3D" id="1.10.10.650">
    <property type="entry name" value="RuvA domain 2-like"/>
    <property type="match status" value="1"/>
</dbReference>
<evidence type="ECO:0000259" key="2">
    <source>
        <dbReference type="Pfam" id="PF16921"/>
    </source>
</evidence>
<dbReference type="HOGENOM" id="CLU_603539_0_0_1"/>
<dbReference type="InterPro" id="IPR023323">
    <property type="entry name" value="Tex-like_dom_sf"/>
</dbReference>
<proteinExistence type="predicted"/>
<dbReference type="InterPro" id="IPR032639">
    <property type="entry name" value="Tex_YqgF"/>
</dbReference>
<evidence type="ECO:0000313" key="5">
    <source>
        <dbReference type="Proteomes" id="UP000015103"/>
    </source>
</evidence>
<dbReference type="InterPro" id="IPR023319">
    <property type="entry name" value="Tex-like_HTH_dom_sf"/>
</dbReference>
<evidence type="ECO:0000259" key="1">
    <source>
        <dbReference type="Pfam" id="PF09371"/>
    </source>
</evidence>
<dbReference type="GO" id="GO:0006412">
    <property type="term" value="P:translation"/>
    <property type="evidence" value="ECO:0007669"/>
    <property type="project" value="TreeGrafter"/>
</dbReference>
<protein>
    <recommendedName>
        <fullName evidence="6">Tex protein YqgF-like domain-containing protein</fullName>
    </recommendedName>
</protein>
<accession>T1HA85</accession>
<dbReference type="GO" id="GO:0003729">
    <property type="term" value="F:mRNA binding"/>
    <property type="evidence" value="ECO:0007669"/>
    <property type="project" value="TreeGrafter"/>
</dbReference>
<dbReference type="Gene3D" id="1.10.3500.10">
    <property type="entry name" value="Tex N-terminal region-like"/>
    <property type="match status" value="1"/>
</dbReference>
<dbReference type="PANTHER" id="PTHR10724">
    <property type="entry name" value="30S RIBOSOMAL PROTEIN S1"/>
    <property type="match status" value="1"/>
</dbReference>
<dbReference type="OMA" id="CERRWIP"/>
<feature type="domain" description="Tex-like central region" evidence="3">
    <location>
        <begin position="281"/>
        <end position="389"/>
    </location>
</feature>
<dbReference type="PANTHER" id="PTHR10724:SF10">
    <property type="entry name" value="S1 RNA-BINDING DOMAIN-CONTAINING PROTEIN 1"/>
    <property type="match status" value="1"/>
</dbReference>
<dbReference type="Proteomes" id="UP000015103">
    <property type="component" value="Unassembled WGS sequence"/>
</dbReference>
<dbReference type="InterPro" id="IPR050437">
    <property type="entry name" value="Ribos_protein_bS1-like"/>
</dbReference>
<dbReference type="GO" id="GO:0003735">
    <property type="term" value="F:structural constituent of ribosome"/>
    <property type="evidence" value="ECO:0007669"/>
    <property type="project" value="TreeGrafter"/>
</dbReference>
<dbReference type="VEuPathDB" id="VectorBase:RPRC000940"/>
<sequence length="454" mass="52012">YSWREHFSCKMEIKSVKRPFEGKEEKCLKSAKFSTDKGQSKGTVKKNVEKTKAAHSSKLNSQVIITESSSSHFVKYPPWMAQVAKQAGISVELCSTIINLFEDEHTIPFLVRYRSNKIQGKSADELRIIKDVYKTMKQVHSRASFIKKTLASKNVLSEDLVFHIDNAQSLAELEELYEPFKSTKKSKIQQAEELGIVQVVKNVLERRSTLIKLDDIVNPVHEITKDSKTVKQLLSIVSADIMLKDVEFISKVTVMSLMHDVYIESKKHTTSTRKEKPPRTNSASDKFKNYYNFQKSYTAIKPHQVLAINRGEEQHELKVSVELPARLHKQMESFLWNKWVNKLNKNNFLFDILNNAIQTIVIVKTKKKIIRRIRAELTCKAEKASLNVFSSNLKWLLLTQPVTNQTVLAIDPGFVEGCKIAVVSPEQKVLDTALCYLSNSYFTSHLTALIRKYQ</sequence>
<dbReference type="InParanoid" id="T1HA85"/>
<evidence type="ECO:0000313" key="4">
    <source>
        <dbReference type="EnsemblMetazoa" id="RPRC000940-PA"/>
    </source>
</evidence>
<dbReference type="EnsemblMetazoa" id="RPRC000940-RA">
    <property type="protein sequence ID" value="RPRC000940-PA"/>
    <property type="gene ID" value="RPRC000940"/>
</dbReference>
<dbReference type="eggNOG" id="KOG1857">
    <property type="taxonomic scope" value="Eukaryota"/>
</dbReference>
<name>T1HA85_RHOPR</name>